<evidence type="ECO:0000256" key="1">
    <source>
        <dbReference type="ARBA" id="ARBA00022741"/>
    </source>
</evidence>
<accession>A0AAU8DLU0</accession>
<dbReference type="PANTHER" id="PTHR42855">
    <property type="entry name" value="ABC TRANSPORTER ATP-BINDING SUBUNIT"/>
    <property type="match status" value="1"/>
</dbReference>
<protein>
    <submittedName>
        <fullName evidence="5">ABC-F family ATP-binding cassette domain-containing protein</fullName>
    </submittedName>
</protein>
<feature type="coiled-coil region" evidence="3">
    <location>
        <begin position="554"/>
        <end position="588"/>
    </location>
</feature>
<dbReference type="PANTHER" id="PTHR42855:SF1">
    <property type="entry name" value="ABC TRANSPORTER DOMAIN-CONTAINING PROTEIN"/>
    <property type="match status" value="1"/>
</dbReference>
<keyword evidence="3" id="KW-0175">Coiled coil</keyword>
<dbReference type="InterPro" id="IPR003439">
    <property type="entry name" value="ABC_transporter-like_ATP-bd"/>
</dbReference>
<evidence type="ECO:0000256" key="2">
    <source>
        <dbReference type="ARBA" id="ARBA00022840"/>
    </source>
</evidence>
<dbReference type="PROSITE" id="PS50893">
    <property type="entry name" value="ABC_TRANSPORTER_2"/>
    <property type="match status" value="2"/>
</dbReference>
<dbReference type="InterPro" id="IPR003593">
    <property type="entry name" value="AAA+_ATPase"/>
</dbReference>
<dbReference type="PROSITE" id="PS00211">
    <property type="entry name" value="ABC_TRANSPORTER_1"/>
    <property type="match status" value="1"/>
</dbReference>
<gene>
    <name evidence="5" type="ORF">ABLG96_17350</name>
</gene>
<proteinExistence type="predicted"/>
<dbReference type="Gene3D" id="3.40.50.300">
    <property type="entry name" value="P-loop containing nucleotide triphosphate hydrolases"/>
    <property type="match status" value="2"/>
</dbReference>
<dbReference type="RefSeq" id="WP_353648574.1">
    <property type="nucleotide sequence ID" value="NZ_CP159218.1"/>
</dbReference>
<dbReference type="EMBL" id="CP159218">
    <property type="protein sequence ID" value="XCG62959.1"/>
    <property type="molecule type" value="Genomic_DNA"/>
</dbReference>
<dbReference type="GO" id="GO:0016887">
    <property type="term" value="F:ATP hydrolysis activity"/>
    <property type="evidence" value="ECO:0007669"/>
    <property type="project" value="InterPro"/>
</dbReference>
<keyword evidence="1" id="KW-0547">Nucleotide-binding</keyword>
<dbReference type="InterPro" id="IPR027417">
    <property type="entry name" value="P-loop_NTPase"/>
</dbReference>
<sequence length="622" mass="66989">MSNLVNLESVGIVRGVTPVLTGVSLGVQSGDRIGVLGLNGSGKSTLISVLGGRLRPDTGRVSTAGGARIEVVDQSVTIDGDATVRDVALFTFAGEGEHEWASDASVRGVLDGLGLGAIGLESRMRDLSGGEQRRVTLAAALVTEADLLILDEPTNHLDIEGVNWLAEHLLSRRSALVAVTHDRWFLDAVAQTTWEVVDEGVEIREGGYSDWVFARAERLRLDKAAEERRKNLARKELAWLRRGAPARTSKPRYRIEAAEELIADVPEPRNAAALHQFATRRIGKDVIDLEDVTVGITTPEGARRTLLDDVTFRIGPGDRIGIVGVNGSGKSTLLRTIVGELQPDSGRVKQGRTVALGFLRQAPEELPAGIRLLEAVAGASVPGLSPDLARSVDFGGRSMSPSQLAEEFGFTNAQQWTTVERLSGGQRRRLQLMRILMESPNVLVLDEPTNDLDVDTLTALENLLDSWPGTLIVVSHDRYLVERATDSVYALFGDGAVTHLPGGIDEYLRRRAVTGGSGRVEAVAAPVAADTGAGPGAGSGVASDSVPALSAAVLRDLRKELQRLDKRLESLRRKQEQLRSQLESVGADYTRASELDRELHAVGDERDETELAWLEVAEQLEG</sequence>
<dbReference type="Pfam" id="PF00005">
    <property type="entry name" value="ABC_tran"/>
    <property type="match status" value="2"/>
</dbReference>
<organism evidence="5">
    <name type="scientific">Nakamurella sp. A5-74</name>
    <dbReference type="NCBI Taxonomy" id="3158264"/>
    <lineage>
        <taxon>Bacteria</taxon>
        <taxon>Bacillati</taxon>
        <taxon>Actinomycetota</taxon>
        <taxon>Actinomycetes</taxon>
        <taxon>Nakamurellales</taxon>
        <taxon>Nakamurellaceae</taxon>
        <taxon>Nakamurella</taxon>
    </lineage>
</organism>
<evidence type="ECO:0000259" key="4">
    <source>
        <dbReference type="PROSITE" id="PS50893"/>
    </source>
</evidence>
<keyword evidence="2 5" id="KW-0067">ATP-binding</keyword>
<feature type="domain" description="ABC transporter" evidence="4">
    <location>
        <begin position="5"/>
        <end position="225"/>
    </location>
</feature>
<name>A0AAU8DLU0_9ACTN</name>
<dbReference type="AlphaFoldDB" id="A0AAU8DLU0"/>
<dbReference type="InterPro" id="IPR017871">
    <property type="entry name" value="ABC_transporter-like_CS"/>
</dbReference>
<dbReference type="SMART" id="SM00382">
    <property type="entry name" value="AAA"/>
    <property type="match status" value="2"/>
</dbReference>
<evidence type="ECO:0000256" key="3">
    <source>
        <dbReference type="SAM" id="Coils"/>
    </source>
</evidence>
<dbReference type="GO" id="GO:0005524">
    <property type="term" value="F:ATP binding"/>
    <property type="evidence" value="ECO:0007669"/>
    <property type="project" value="UniProtKB-KW"/>
</dbReference>
<evidence type="ECO:0000313" key="5">
    <source>
        <dbReference type="EMBL" id="XCG62959.1"/>
    </source>
</evidence>
<dbReference type="CDD" id="cd03221">
    <property type="entry name" value="ABCF_EF-3"/>
    <property type="match status" value="2"/>
</dbReference>
<reference evidence="5" key="1">
    <citation type="submission" date="2024-05" db="EMBL/GenBank/DDBJ databases">
        <authorList>
            <person name="Cai S.Y."/>
            <person name="Jin L.M."/>
            <person name="Li H.R."/>
        </authorList>
    </citation>
    <scope>NUCLEOTIDE SEQUENCE</scope>
    <source>
        <strain evidence="5">A5-74</strain>
    </source>
</reference>
<dbReference type="InterPro" id="IPR051309">
    <property type="entry name" value="ABCF_ATPase"/>
</dbReference>
<dbReference type="SUPFAM" id="SSF52540">
    <property type="entry name" value="P-loop containing nucleoside triphosphate hydrolases"/>
    <property type="match status" value="2"/>
</dbReference>
<feature type="domain" description="ABC transporter" evidence="4">
    <location>
        <begin position="287"/>
        <end position="520"/>
    </location>
</feature>